<evidence type="ECO:0000256" key="1">
    <source>
        <dbReference type="ARBA" id="ARBA00093462"/>
    </source>
</evidence>
<feature type="compositionally biased region" description="Polar residues" evidence="2">
    <location>
        <begin position="158"/>
        <end position="169"/>
    </location>
</feature>
<accession>A0A0R2MVY9</accession>
<feature type="compositionally biased region" description="Polar residues" evidence="2">
    <location>
        <begin position="122"/>
        <end position="141"/>
    </location>
</feature>
<comment type="caution">
    <text evidence="5">The sequence shown here is derived from an EMBL/GenBank/DDBJ whole genome shotgun (WGS) entry which is preliminary data.</text>
</comment>
<dbReference type="Pfam" id="PF07261">
    <property type="entry name" value="DnaB_2"/>
    <property type="match status" value="1"/>
</dbReference>
<keyword evidence="6" id="KW-1185">Reference proteome</keyword>
<evidence type="ECO:0000313" key="6">
    <source>
        <dbReference type="Proteomes" id="UP000050969"/>
    </source>
</evidence>
<dbReference type="Pfam" id="PF14297">
    <property type="entry name" value="Lin1244_N"/>
    <property type="match status" value="1"/>
</dbReference>
<dbReference type="PATRIC" id="fig|1293598.4.peg.2238"/>
<sequence length="262" mass="29231">MDSDFLHDMKVRKIMRANGASAIAILICLFGNIYRDEGYFMRWDEDARFLIADDVGVKESYVDEVVVKAVKVGLFDSELFSGHQVLTSHGIQQRYKKAAVQKSDSSISPAYNLLELVSNDDNGVTTNGNQSYQDVSSADNAQSKEKKSKSNKSKPDQTETTTPASSYSLPSDDDKAKRNAFLEPLVEYYTKNIGRVTPSIKINLEKSATETSRFLVGKALIATFEAGKSDWAYTRGVLNNWIKDGIRTKEDYERTFGMEAGL</sequence>
<feature type="region of interest" description="Disordered" evidence="2">
    <location>
        <begin position="122"/>
        <end position="174"/>
    </location>
</feature>
<dbReference type="InterPro" id="IPR034829">
    <property type="entry name" value="DnaD-like_sf"/>
</dbReference>
<feature type="domain" description="Lin1244/Lin1753-like N-terminal" evidence="4">
    <location>
        <begin position="1"/>
        <end position="91"/>
    </location>
</feature>
<evidence type="ECO:0000259" key="4">
    <source>
        <dbReference type="Pfam" id="PF14297"/>
    </source>
</evidence>
<dbReference type="SUPFAM" id="SSF158499">
    <property type="entry name" value="DnaD domain-like"/>
    <property type="match status" value="1"/>
</dbReference>
<proteinExistence type="inferred from homology"/>
<evidence type="ECO:0000259" key="3">
    <source>
        <dbReference type="Pfam" id="PF07261"/>
    </source>
</evidence>
<dbReference type="AlphaFoldDB" id="A0A0R2MVY9"/>
<dbReference type="EMBL" id="JQCE01000060">
    <property type="protein sequence ID" value="KRO15779.1"/>
    <property type="molecule type" value="Genomic_DNA"/>
</dbReference>
<gene>
    <name evidence="5" type="ORF">IV56_GL002140</name>
</gene>
<dbReference type="Proteomes" id="UP000050969">
    <property type="component" value="Unassembled WGS sequence"/>
</dbReference>
<dbReference type="InterPro" id="IPR006343">
    <property type="entry name" value="DnaB/C_C"/>
</dbReference>
<feature type="domain" description="DnaB/C C-terminal" evidence="3">
    <location>
        <begin position="187"/>
        <end position="253"/>
    </location>
</feature>
<comment type="similarity">
    <text evidence="1">Belongs to the DnaB/DnaD family.</text>
</comment>
<protein>
    <submittedName>
        <fullName evidence="5">DnaD domain protein</fullName>
    </submittedName>
</protein>
<organism evidence="5 6">
    <name type="scientific">Lacticaseibacillus saniviri JCM 17471 = DSM 24301</name>
    <dbReference type="NCBI Taxonomy" id="1293598"/>
    <lineage>
        <taxon>Bacteria</taxon>
        <taxon>Bacillati</taxon>
        <taxon>Bacillota</taxon>
        <taxon>Bacilli</taxon>
        <taxon>Lactobacillales</taxon>
        <taxon>Lactobacillaceae</taxon>
        <taxon>Lacticaseibacillus</taxon>
    </lineage>
</organism>
<name>A0A0R2MVY9_9LACO</name>
<reference evidence="5 6" key="1">
    <citation type="journal article" date="2015" name="Genome Announc.">
        <title>Expanding the biotechnology potential of lactobacilli through comparative genomics of 213 strains and associated genera.</title>
        <authorList>
            <person name="Sun Z."/>
            <person name="Harris H.M."/>
            <person name="McCann A."/>
            <person name="Guo C."/>
            <person name="Argimon S."/>
            <person name="Zhang W."/>
            <person name="Yang X."/>
            <person name="Jeffery I.B."/>
            <person name="Cooney J.C."/>
            <person name="Kagawa T.F."/>
            <person name="Liu W."/>
            <person name="Song Y."/>
            <person name="Salvetti E."/>
            <person name="Wrobel A."/>
            <person name="Rasinkangas P."/>
            <person name="Parkhill J."/>
            <person name="Rea M.C."/>
            <person name="O'Sullivan O."/>
            <person name="Ritari J."/>
            <person name="Douillard F.P."/>
            <person name="Paul Ross R."/>
            <person name="Yang R."/>
            <person name="Briner A.E."/>
            <person name="Felis G.E."/>
            <person name="de Vos W.M."/>
            <person name="Barrangou R."/>
            <person name="Klaenhammer T.R."/>
            <person name="Caufield P.W."/>
            <person name="Cui Y."/>
            <person name="Zhang H."/>
            <person name="O'Toole P.W."/>
        </authorList>
    </citation>
    <scope>NUCLEOTIDE SEQUENCE [LARGE SCALE GENOMIC DNA]</scope>
    <source>
        <strain evidence="5 6">DSM 24301</strain>
    </source>
</reference>
<dbReference type="RefSeq" id="WP_056993227.1">
    <property type="nucleotide sequence ID" value="NZ_JQCE01000060.1"/>
</dbReference>
<dbReference type="PANTHER" id="PTHR39196">
    <property type="entry name" value="PRIMOSOME, DNAD SUBUNIT"/>
    <property type="match status" value="1"/>
</dbReference>
<dbReference type="InterPro" id="IPR025400">
    <property type="entry name" value="Lin1244/Lin1753-like_N"/>
</dbReference>
<evidence type="ECO:0000313" key="5">
    <source>
        <dbReference type="EMBL" id="KRO15779.1"/>
    </source>
</evidence>
<evidence type="ECO:0000256" key="2">
    <source>
        <dbReference type="SAM" id="MobiDB-lite"/>
    </source>
</evidence>
<dbReference type="Gene3D" id="1.10.10.630">
    <property type="entry name" value="DnaD domain-like"/>
    <property type="match status" value="1"/>
</dbReference>
<dbReference type="NCBIfam" id="TIGR01446">
    <property type="entry name" value="DnaD_dom"/>
    <property type="match status" value="1"/>
</dbReference>
<dbReference type="PANTHER" id="PTHR39196:SF1">
    <property type="entry name" value="PRIMOSOME, DNAD SUBUNIT"/>
    <property type="match status" value="1"/>
</dbReference>